<evidence type="ECO:0000256" key="1">
    <source>
        <dbReference type="ARBA" id="ARBA00010923"/>
    </source>
</evidence>
<evidence type="ECO:0000313" key="5">
    <source>
        <dbReference type="EMBL" id="SDG67177.1"/>
    </source>
</evidence>
<reference evidence="6" key="1">
    <citation type="submission" date="2016-10" db="EMBL/GenBank/DDBJ databases">
        <authorList>
            <person name="Varghese N."/>
            <person name="Submissions S."/>
        </authorList>
    </citation>
    <scope>NUCLEOTIDE SEQUENCE [LARGE SCALE GENOMIC DNA]</scope>
    <source>
        <strain evidence="6">930I</strain>
    </source>
</reference>
<dbReference type="GO" id="GO:0003677">
    <property type="term" value="F:DNA binding"/>
    <property type="evidence" value="ECO:0007669"/>
    <property type="project" value="UniProtKB-KW"/>
</dbReference>
<dbReference type="InterPro" id="IPR000055">
    <property type="entry name" value="Restrct_endonuc_typeI_TRD"/>
</dbReference>
<dbReference type="Gene3D" id="3.90.220.20">
    <property type="entry name" value="DNA methylase specificity domains"/>
    <property type="match status" value="2"/>
</dbReference>
<dbReference type="Pfam" id="PF01420">
    <property type="entry name" value="Methylase_S"/>
    <property type="match status" value="1"/>
</dbReference>
<keyword evidence="2" id="KW-0680">Restriction system</keyword>
<evidence type="ECO:0000256" key="3">
    <source>
        <dbReference type="ARBA" id="ARBA00023125"/>
    </source>
</evidence>
<dbReference type="RefSeq" id="WP_218119477.1">
    <property type="nucleotide sequence ID" value="NZ_FNCV01000002.1"/>
</dbReference>
<dbReference type="Gene3D" id="1.10.287.1120">
    <property type="entry name" value="Bipartite methylase S protein"/>
    <property type="match status" value="1"/>
</dbReference>
<dbReference type="STRING" id="83401.SAMN05421742_10285"/>
<keyword evidence="6" id="KW-1185">Reference proteome</keyword>
<sequence length="444" mass="47529">MSFPAYSAYKDSGVAGIEAVPADWSILPLKATASWNDDVLPETTPFDHVIQYVEISGVDPMAGIFDVTKIAFADAPSRARRKVRDGDVLVSTVRTYLRAIAPVVAPPENMIASTGFAVVRPRGVHSGYLSYLLRSEYIVGEIISRSVGVSYPAISANELMRIKAPMPADRAEQAAIAAFLDRETGKIDALVAEQEKLIDLLKEKRQAVISHAVTKGLDPNAPMKDSGVEWLGEVPEHWEVVKLRRVVETVQTGGTPSSAPPEAEIDGGVDWFTPGDFSGAIRTGSAAKKVPPEAVQAGEVKVFPPGSVLVVGIGATLGKAAFLSVPASANQQINTILPSPSLDGLFLAYSLSGKVAEMRFLSNASTIGIMNQEKTKEIWLAVPPLNEQRRIASYIDRCGATFDALITESQRAIDLLKERRAALISAAVTGKIDVRGLVTQEEAA</sequence>
<dbReference type="InterPro" id="IPR051212">
    <property type="entry name" value="Type-I_RE_S_subunit"/>
</dbReference>
<keyword evidence="3" id="KW-0238">DNA-binding</keyword>
<comment type="similarity">
    <text evidence="1">Belongs to the type-I restriction system S methylase family.</text>
</comment>
<dbReference type="PANTHER" id="PTHR43140">
    <property type="entry name" value="TYPE-1 RESTRICTION ENZYME ECOKI SPECIFICITY PROTEIN"/>
    <property type="match status" value="1"/>
</dbReference>
<dbReference type="InterPro" id="IPR044946">
    <property type="entry name" value="Restrct_endonuc_typeI_TRD_sf"/>
</dbReference>
<accession>A0A1G7W5D5</accession>
<evidence type="ECO:0000259" key="4">
    <source>
        <dbReference type="Pfam" id="PF01420"/>
    </source>
</evidence>
<dbReference type="GO" id="GO:0009307">
    <property type="term" value="P:DNA restriction-modification system"/>
    <property type="evidence" value="ECO:0007669"/>
    <property type="project" value="UniProtKB-KW"/>
</dbReference>
<proteinExistence type="inferred from homology"/>
<dbReference type="CDD" id="cd17290">
    <property type="entry name" value="RMtype1_S_AleSS8ORF2795P_TRD1-CR1_like"/>
    <property type="match status" value="1"/>
</dbReference>
<dbReference type="AlphaFoldDB" id="A0A1G7W5D5"/>
<name>A0A1G7W5D5_9PROT</name>
<protein>
    <submittedName>
        <fullName evidence="5">Type I restriction enzyme, S subunit</fullName>
    </submittedName>
</protein>
<evidence type="ECO:0000256" key="2">
    <source>
        <dbReference type="ARBA" id="ARBA00022747"/>
    </source>
</evidence>
<organism evidence="5 6">
    <name type="scientific">Roseospirillum parvum</name>
    <dbReference type="NCBI Taxonomy" id="83401"/>
    <lineage>
        <taxon>Bacteria</taxon>
        <taxon>Pseudomonadati</taxon>
        <taxon>Pseudomonadota</taxon>
        <taxon>Alphaproteobacteria</taxon>
        <taxon>Rhodospirillales</taxon>
        <taxon>Rhodospirillaceae</taxon>
        <taxon>Roseospirillum</taxon>
    </lineage>
</organism>
<dbReference type="PANTHER" id="PTHR43140:SF1">
    <property type="entry name" value="TYPE I RESTRICTION ENZYME ECOKI SPECIFICITY SUBUNIT"/>
    <property type="match status" value="1"/>
</dbReference>
<dbReference type="SUPFAM" id="SSF116734">
    <property type="entry name" value="DNA methylase specificity domain"/>
    <property type="match status" value="2"/>
</dbReference>
<dbReference type="EMBL" id="FNCV01000002">
    <property type="protein sequence ID" value="SDG67177.1"/>
    <property type="molecule type" value="Genomic_DNA"/>
</dbReference>
<dbReference type="Proteomes" id="UP000217076">
    <property type="component" value="Unassembled WGS sequence"/>
</dbReference>
<evidence type="ECO:0000313" key="6">
    <source>
        <dbReference type="Proteomes" id="UP000217076"/>
    </source>
</evidence>
<gene>
    <name evidence="5" type="ORF">SAMN05421742_10285</name>
</gene>
<feature type="domain" description="Type I restriction modification DNA specificity" evidence="4">
    <location>
        <begin position="235"/>
        <end position="407"/>
    </location>
</feature>